<evidence type="ECO:0000256" key="4">
    <source>
        <dbReference type="ARBA" id="ARBA00023163"/>
    </source>
</evidence>
<comment type="caution">
    <text evidence="9">The sequence shown here is derived from an EMBL/GenBank/DDBJ whole genome shotgun (WGS) entry which is preliminary data.</text>
</comment>
<dbReference type="Proteomes" id="UP000325081">
    <property type="component" value="Unassembled WGS sequence"/>
</dbReference>
<dbReference type="InterPro" id="IPR045314">
    <property type="entry name" value="bZIP_plant_GBF1"/>
</dbReference>
<dbReference type="PANTHER" id="PTHR45764">
    <property type="entry name" value="BZIP TRANSCRIPTION FACTOR 44"/>
    <property type="match status" value="1"/>
</dbReference>
<feature type="domain" description="BZIP" evidence="8">
    <location>
        <begin position="46"/>
        <end position="87"/>
    </location>
</feature>
<dbReference type="PROSITE" id="PS50217">
    <property type="entry name" value="BZIP"/>
    <property type="match status" value="1"/>
</dbReference>
<gene>
    <name evidence="9" type="ORF">STAS_09207</name>
</gene>
<evidence type="ECO:0000256" key="1">
    <source>
        <dbReference type="ARBA" id="ARBA00004123"/>
    </source>
</evidence>
<dbReference type="GO" id="GO:0045893">
    <property type="term" value="P:positive regulation of DNA-templated transcription"/>
    <property type="evidence" value="ECO:0007669"/>
    <property type="project" value="TreeGrafter"/>
</dbReference>
<dbReference type="CDD" id="cd14702">
    <property type="entry name" value="bZIP_plant_GBF1"/>
    <property type="match status" value="1"/>
</dbReference>
<dbReference type="PANTHER" id="PTHR45764:SF21">
    <property type="entry name" value="OS03G0770000 PROTEIN"/>
    <property type="match status" value="1"/>
</dbReference>
<evidence type="ECO:0000256" key="5">
    <source>
        <dbReference type="ARBA" id="ARBA00023242"/>
    </source>
</evidence>
<accession>A0A5A7PK02</accession>
<dbReference type="AlphaFoldDB" id="A0A5A7PK02"/>
<dbReference type="SUPFAM" id="SSF57959">
    <property type="entry name" value="Leucine zipper domain"/>
    <property type="match status" value="1"/>
</dbReference>
<dbReference type="EMBL" id="BKCP01004672">
    <property type="protein sequence ID" value="GER33100.1"/>
    <property type="molecule type" value="Genomic_DNA"/>
</dbReference>
<dbReference type="GO" id="GO:0003700">
    <property type="term" value="F:DNA-binding transcription factor activity"/>
    <property type="evidence" value="ECO:0007669"/>
    <property type="project" value="InterPro"/>
</dbReference>
<feature type="region of interest" description="Disordered" evidence="7">
    <location>
        <begin position="1"/>
        <end position="43"/>
    </location>
</feature>
<protein>
    <submittedName>
        <fullName evidence="9">Basic-leucine zipper transcription factor family protein</fullName>
    </submittedName>
</protein>
<proteinExistence type="predicted"/>
<dbReference type="OrthoDB" id="551672at2759"/>
<dbReference type="GO" id="GO:0046982">
    <property type="term" value="F:protein heterodimerization activity"/>
    <property type="evidence" value="ECO:0007669"/>
    <property type="project" value="UniProtKB-ARBA"/>
</dbReference>
<reference evidence="10" key="1">
    <citation type="journal article" date="2019" name="Curr. Biol.">
        <title>Genome Sequence of Striga asiatica Provides Insight into the Evolution of Plant Parasitism.</title>
        <authorList>
            <person name="Yoshida S."/>
            <person name="Kim S."/>
            <person name="Wafula E.K."/>
            <person name="Tanskanen J."/>
            <person name="Kim Y.M."/>
            <person name="Honaas L."/>
            <person name="Yang Z."/>
            <person name="Spallek T."/>
            <person name="Conn C.E."/>
            <person name="Ichihashi Y."/>
            <person name="Cheong K."/>
            <person name="Cui S."/>
            <person name="Der J.P."/>
            <person name="Gundlach H."/>
            <person name="Jiao Y."/>
            <person name="Hori C."/>
            <person name="Ishida J.K."/>
            <person name="Kasahara H."/>
            <person name="Kiba T."/>
            <person name="Kim M.S."/>
            <person name="Koo N."/>
            <person name="Laohavisit A."/>
            <person name="Lee Y.H."/>
            <person name="Lumba S."/>
            <person name="McCourt P."/>
            <person name="Mortimer J.C."/>
            <person name="Mutuku J.M."/>
            <person name="Nomura T."/>
            <person name="Sasaki-Sekimoto Y."/>
            <person name="Seto Y."/>
            <person name="Wang Y."/>
            <person name="Wakatake T."/>
            <person name="Sakakibara H."/>
            <person name="Demura T."/>
            <person name="Yamaguchi S."/>
            <person name="Yoneyama K."/>
            <person name="Manabe R.I."/>
            <person name="Nelson D.C."/>
            <person name="Schulman A.H."/>
            <person name="Timko M.P."/>
            <person name="dePamphilis C.W."/>
            <person name="Choi D."/>
            <person name="Shirasu K."/>
        </authorList>
    </citation>
    <scope>NUCLEOTIDE SEQUENCE [LARGE SCALE GENOMIC DNA]</scope>
    <source>
        <strain evidence="10">cv. UVA1</strain>
    </source>
</reference>
<feature type="coiled-coil region" evidence="6">
    <location>
        <begin position="71"/>
        <end position="119"/>
    </location>
</feature>
<evidence type="ECO:0000313" key="9">
    <source>
        <dbReference type="EMBL" id="GER33100.1"/>
    </source>
</evidence>
<evidence type="ECO:0000256" key="7">
    <source>
        <dbReference type="SAM" id="MobiDB-lite"/>
    </source>
</evidence>
<feature type="compositionally biased region" description="Basic and acidic residues" evidence="7">
    <location>
        <begin position="32"/>
        <end position="43"/>
    </location>
</feature>
<keyword evidence="6" id="KW-0175">Coiled coil</keyword>
<dbReference type="FunFam" id="1.20.5.170:FF:000020">
    <property type="entry name" value="BZIP transcription factor"/>
    <property type="match status" value="1"/>
</dbReference>
<keyword evidence="3" id="KW-0238">DNA-binding</keyword>
<dbReference type="SMART" id="SM00338">
    <property type="entry name" value="BRLZ"/>
    <property type="match status" value="1"/>
</dbReference>
<keyword evidence="5" id="KW-0539">Nucleus</keyword>
<dbReference type="Gene3D" id="1.20.5.170">
    <property type="match status" value="1"/>
</dbReference>
<evidence type="ECO:0000256" key="6">
    <source>
        <dbReference type="SAM" id="Coils"/>
    </source>
</evidence>
<keyword evidence="10" id="KW-1185">Reference proteome</keyword>
<keyword evidence="2" id="KW-0805">Transcription regulation</keyword>
<evidence type="ECO:0000259" key="8">
    <source>
        <dbReference type="PROSITE" id="PS50217"/>
    </source>
</evidence>
<organism evidence="9 10">
    <name type="scientific">Striga asiatica</name>
    <name type="common">Asiatic witchweed</name>
    <name type="synonym">Buchnera asiatica</name>
    <dbReference type="NCBI Taxonomy" id="4170"/>
    <lineage>
        <taxon>Eukaryota</taxon>
        <taxon>Viridiplantae</taxon>
        <taxon>Streptophyta</taxon>
        <taxon>Embryophyta</taxon>
        <taxon>Tracheophyta</taxon>
        <taxon>Spermatophyta</taxon>
        <taxon>Magnoliopsida</taxon>
        <taxon>eudicotyledons</taxon>
        <taxon>Gunneridae</taxon>
        <taxon>Pentapetalae</taxon>
        <taxon>asterids</taxon>
        <taxon>lamiids</taxon>
        <taxon>Lamiales</taxon>
        <taxon>Orobanchaceae</taxon>
        <taxon>Buchnereae</taxon>
        <taxon>Striga</taxon>
    </lineage>
</organism>
<name>A0A5A7PK02_STRAF</name>
<keyword evidence="4" id="KW-0804">Transcription</keyword>
<dbReference type="PROSITE" id="PS00036">
    <property type="entry name" value="BZIP_BASIC"/>
    <property type="match status" value="1"/>
</dbReference>
<comment type="subcellular location">
    <subcellularLocation>
        <location evidence="1">Nucleus</location>
    </subcellularLocation>
</comment>
<evidence type="ECO:0000256" key="3">
    <source>
        <dbReference type="ARBA" id="ARBA00023125"/>
    </source>
</evidence>
<sequence>MFSPQTNHSPLHLTDLPLWNFHEPDNSTPEPDPERPKPARPRLSVDERRLRRKISNRESARRLRARKLKHLSDLRTQVDRLTLEKRESTDLLQLAVCKHELVRRENERLESEAAALQQRLWEVAGILKLRQKLNPLQFAAWTCSDDNDSFGYQVGNGKTISIWNSPWIPDVPGFIPYCCFAADKENLHLVSDLMTACGTQWDEELILQTFRPLDAISGYGLKDKLV</sequence>
<dbReference type="GO" id="GO:0005634">
    <property type="term" value="C:nucleus"/>
    <property type="evidence" value="ECO:0007669"/>
    <property type="project" value="UniProtKB-SubCell"/>
</dbReference>
<dbReference type="InterPro" id="IPR004827">
    <property type="entry name" value="bZIP"/>
</dbReference>
<dbReference type="InterPro" id="IPR046347">
    <property type="entry name" value="bZIP_sf"/>
</dbReference>
<evidence type="ECO:0000313" key="10">
    <source>
        <dbReference type="Proteomes" id="UP000325081"/>
    </source>
</evidence>
<dbReference type="GO" id="GO:0000976">
    <property type="term" value="F:transcription cis-regulatory region binding"/>
    <property type="evidence" value="ECO:0007669"/>
    <property type="project" value="TreeGrafter"/>
</dbReference>
<evidence type="ECO:0000256" key="2">
    <source>
        <dbReference type="ARBA" id="ARBA00023015"/>
    </source>
</evidence>